<dbReference type="AlphaFoldDB" id="A0A429Y2Z4"/>
<reference evidence="1" key="1">
    <citation type="submission" date="2018-12" db="EMBL/GenBank/DDBJ databases">
        <authorList>
            <person name="Sun L."/>
            <person name="Chen Z."/>
        </authorList>
    </citation>
    <scope>NUCLEOTIDE SEQUENCE [LARGE SCALE GENOMIC DNA]</scope>
    <source>
        <strain evidence="1">3-2-2</strain>
    </source>
</reference>
<dbReference type="OrthoDB" id="2898708at2"/>
<comment type="caution">
    <text evidence="1">The sequence shown here is derived from an EMBL/GenBank/DDBJ whole genome shotgun (WGS) entry which is preliminary data.</text>
</comment>
<gene>
    <name evidence="1" type="ORF">D4T97_007620</name>
</gene>
<keyword evidence="2" id="KW-1185">Reference proteome</keyword>
<evidence type="ECO:0000313" key="2">
    <source>
        <dbReference type="Proteomes" id="UP000287156"/>
    </source>
</evidence>
<name>A0A429Y2Z4_9BACI</name>
<dbReference type="EMBL" id="QYTV02000003">
    <property type="protein sequence ID" value="RST75568.1"/>
    <property type="molecule type" value="Genomic_DNA"/>
</dbReference>
<evidence type="ECO:0000313" key="1">
    <source>
        <dbReference type="EMBL" id="RST75568.1"/>
    </source>
</evidence>
<proteinExistence type="predicted"/>
<sequence>MFLDSYVNQKVQIKFRNLPESLSGQVTGIYHPDKWCIAKLIFTESMGMWIENPCYERTKVKEDDGTDVPVSDQVAEKCPTHLLIKWDYVDSVIVFPEKDMPGVGKEAKLIGFHS</sequence>
<protein>
    <submittedName>
        <fullName evidence="1">Uncharacterized protein</fullName>
    </submittedName>
</protein>
<organism evidence="1 2">
    <name type="scientific">Siminovitchia acidinfaciens</name>
    <dbReference type="NCBI Taxonomy" id="2321395"/>
    <lineage>
        <taxon>Bacteria</taxon>
        <taxon>Bacillati</taxon>
        <taxon>Bacillota</taxon>
        <taxon>Bacilli</taxon>
        <taxon>Bacillales</taxon>
        <taxon>Bacillaceae</taxon>
        <taxon>Siminovitchia</taxon>
    </lineage>
</organism>
<accession>A0A429Y2Z4</accession>
<dbReference type="Proteomes" id="UP000287156">
    <property type="component" value="Unassembled WGS sequence"/>
</dbReference>